<evidence type="ECO:0000313" key="1">
    <source>
        <dbReference type="EMBL" id="GAA0948040.1"/>
    </source>
</evidence>
<organism evidence="1 2">
    <name type="scientific">Nonomuraea longicatena</name>
    <dbReference type="NCBI Taxonomy" id="83682"/>
    <lineage>
        <taxon>Bacteria</taxon>
        <taxon>Bacillati</taxon>
        <taxon>Actinomycetota</taxon>
        <taxon>Actinomycetes</taxon>
        <taxon>Streptosporangiales</taxon>
        <taxon>Streptosporangiaceae</taxon>
        <taxon>Nonomuraea</taxon>
    </lineage>
</organism>
<dbReference type="EMBL" id="BAAAHQ010000041">
    <property type="protein sequence ID" value="GAA0948040.1"/>
    <property type="molecule type" value="Genomic_DNA"/>
</dbReference>
<keyword evidence="2" id="KW-1185">Reference proteome</keyword>
<gene>
    <name evidence="1" type="ORF">GCM10009560_65060</name>
</gene>
<evidence type="ECO:0000313" key="2">
    <source>
        <dbReference type="Proteomes" id="UP001501578"/>
    </source>
</evidence>
<sequence length="74" mass="8431">MRVEHDTVAADWETHRKRLIPHGTRDLTVRDRSATIGAHSDGGRARVRLERPDTGAWIEVGDRASPTCRRSRCR</sequence>
<name>A0ABP4BED2_9ACTN</name>
<accession>A0ABP4BED2</accession>
<comment type="caution">
    <text evidence="1">The sequence shown here is derived from an EMBL/GenBank/DDBJ whole genome shotgun (WGS) entry which is preliminary data.</text>
</comment>
<dbReference type="Proteomes" id="UP001501578">
    <property type="component" value="Unassembled WGS sequence"/>
</dbReference>
<protein>
    <submittedName>
        <fullName evidence="1">Uncharacterized protein</fullName>
    </submittedName>
</protein>
<reference evidence="2" key="1">
    <citation type="journal article" date="2019" name="Int. J. Syst. Evol. Microbiol.">
        <title>The Global Catalogue of Microorganisms (GCM) 10K type strain sequencing project: providing services to taxonomists for standard genome sequencing and annotation.</title>
        <authorList>
            <consortium name="The Broad Institute Genomics Platform"/>
            <consortium name="The Broad Institute Genome Sequencing Center for Infectious Disease"/>
            <person name="Wu L."/>
            <person name="Ma J."/>
        </authorList>
    </citation>
    <scope>NUCLEOTIDE SEQUENCE [LARGE SCALE GENOMIC DNA]</scope>
    <source>
        <strain evidence="2">JCM 11136</strain>
    </source>
</reference>
<proteinExistence type="predicted"/>